<evidence type="ECO:0000256" key="3">
    <source>
        <dbReference type="ARBA" id="ARBA00023163"/>
    </source>
</evidence>
<keyword evidence="1" id="KW-0805">Transcription regulation</keyword>
<sequence>MTTTSHSRPLDALDALDAVTAAVAGVLSCPIELTTDLVVALDEFEAAHCLDSRILPAFTASAIRGFARDMERQVVHEIREPLGMAIALVHWDDRLLVIGPYTHAPMHPGVAEEAFTRLGIPSAHLPAYKLYRTRYPIVDAEYVYRGAVALLRATGSEDLLGSLREVEVEGGTIAPGFGETLQSAAFTVIEDRYRLERDFMDAVAEGSSERALSALQRMGRMPQTISYLNTPFLGTTILRIMARVAAQRGGLPPVAIDAISQEYAQRLHRVGHSSIAESSFAFTAEMVNDFCRHVRRHNQLDFPPLVRRIADEVDLHLRSPVTTTDLAERLGVSASTLARRFKSATGMTIAAYIAQQRAERAARLLVTTTESVRDIALFVGYDDANYFVKVFRRAHGVTPTAYREAHTV</sequence>
<dbReference type="SMART" id="SM00342">
    <property type="entry name" value="HTH_ARAC"/>
    <property type="match status" value="1"/>
</dbReference>
<dbReference type="GO" id="GO:0043565">
    <property type="term" value="F:sequence-specific DNA binding"/>
    <property type="evidence" value="ECO:0007669"/>
    <property type="project" value="InterPro"/>
</dbReference>
<proteinExistence type="predicted"/>
<dbReference type="InterPro" id="IPR018060">
    <property type="entry name" value="HTH_AraC"/>
</dbReference>
<dbReference type="RefSeq" id="WP_083364110.1">
    <property type="nucleotide sequence ID" value="NZ_LT629742.1"/>
</dbReference>
<dbReference type="OrthoDB" id="3186094at2"/>
<accession>A0A1H1VCU8</accession>
<evidence type="ECO:0000313" key="6">
    <source>
        <dbReference type="Proteomes" id="UP000181956"/>
    </source>
</evidence>
<evidence type="ECO:0000256" key="2">
    <source>
        <dbReference type="ARBA" id="ARBA00023125"/>
    </source>
</evidence>
<feature type="domain" description="HTH araC/xylS-type" evidence="4">
    <location>
        <begin position="307"/>
        <end position="405"/>
    </location>
</feature>
<dbReference type="PRINTS" id="PR00032">
    <property type="entry name" value="HTHARAC"/>
</dbReference>
<dbReference type="Proteomes" id="UP000181956">
    <property type="component" value="Chromosome I"/>
</dbReference>
<dbReference type="InterPro" id="IPR009057">
    <property type="entry name" value="Homeodomain-like_sf"/>
</dbReference>
<keyword evidence="3" id="KW-0804">Transcription</keyword>
<keyword evidence="6" id="KW-1185">Reference proteome</keyword>
<dbReference type="InterPro" id="IPR020449">
    <property type="entry name" value="Tscrpt_reg_AraC-type_HTH"/>
</dbReference>
<evidence type="ECO:0000259" key="4">
    <source>
        <dbReference type="PROSITE" id="PS01124"/>
    </source>
</evidence>
<protein>
    <submittedName>
        <fullName evidence="5">AraC-type DNA-binding protein</fullName>
    </submittedName>
</protein>
<dbReference type="PANTHER" id="PTHR43280">
    <property type="entry name" value="ARAC-FAMILY TRANSCRIPTIONAL REGULATOR"/>
    <property type="match status" value="1"/>
</dbReference>
<dbReference type="STRING" id="412690.SAMN04489834_2233"/>
<gene>
    <name evidence="5" type="ORF">SAMN04489834_2233</name>
</gene>
<dbReference type="Gene3D" id="1.10.10.60">
    <property type="entry name" value="Homeodomain-like"/>
    <property type="match status" value="2"/>
</dbReference>
<dbReference type="EMBL" id="LT629742">
    <property type="protein sequence ID" value="SDS82584.1"/>
    <property type="molecule type" value="Genomic_DNA"/>
</dbReference>
<organism evidence="5 6">
    <name type="scientific">Microterricola viridarii</name>
    <dbReference type="NCBI Taxonomy" id="412690"/>
    <lineage>
        <taxon>Bacteria</taxon>
        <taxon>Bacillati</taxon>
        <taxon>Actinomycetota</taxon>
        <taxon>Actinomycetes</taxon>
        <taxon>Micrococcales</taxon>
        <taxon>Microbacteriaceae</taxon>
        <taxon>Microterricola</taxon>
    </lineage>
</organism>
<name>A0A1H1VCU8_9MICO</name>
<dbReference type="PROSITE" id="PS01124">
    <property type="entry name" value="HTH_ARAC_FAMILY_2"/>
    <property type="match status" value="1"/>
</dbReference>
<dbReference type="GO" id="GO:0003700">
    <property type="term" value="F:DNA-binding transcription factor activity"/>
    <property type="evidence" value="ECO:0007669"/>
    <property type="project" value="InterPro"/>
</dbReference>
<evidence type="ECO:0000313" key="5">
    <source>
        <dbReference type="EMBL" id="SDS82584.1"/>
    </source>
</evidence>
<dbReference type="SUPFAM" id="SSF46689">
    <property type="entry name" value="Homeodomain-like"/>
    <property type="match status" value="2"/>
</dbReference>
<evidence type="ECO:0000256" key="1">
    <source>
        <dbReference type="ARBA" id="ARBA00023015"/>
    </source>
</evidence>
<dbReference type="AlphaFoldDB" id="A0A1H1VCU8"/>
<dbReference type="PANTHER" id="PTHR43280:SF28">
    <property type="entry name" value="HTH-TYPE TRANSCRIPTIONAL ACTIVATOR RHAS"/>
    <property type="match status" value="1"/>
</dbReference>
<dbReference type="Pfam" id="PF12833">
    <property type="entry name" value="HTH_18"/>
    <property type="match status" value="1"/>
</dbReference>
<keyword evidence="2 5" id="KW-0238">DNA-binding</keyword>
<reference evidence="6" key="1">
    <citation type="submission" date="2016-10" db="EMBL/GenBank/DDBJ databases">
        <authorList>
            <person name="Varghese N."/>
            <person name="Submissions S."/>
        </authorList>
    </citation>
    <scope>NUCLEOTIDE SEQUENCE [LARGE SCALE GENOMIC DNA]</scope>
    <source>
        <strain evidence="6">DSM 21772</strain>
    </source>
</reference>